<accession>A0A4D6XDT4</accession>
<dbReference type="InterPro" id="IPR011006">
    <property type="entry name" value="CheY-like_superfamily"/>
</dbReference>
<sequence>MSSRRQSSPIQQIERLQRINAQLESRLARYKQNDQHFYRSLFETMDEGFGILELLDGPHGPLSDYSHVLTNAAYVKHAGTGDVVGKCVRDLIPNEADQWVARFSEVWRTGESSHFEQELIATGHILAVTCFRIEPATRRQVAVLFRDVTARSKADQMLLQINENLEQQVHTALSERQFFSRLVDYSAANVHVLDTEMRWLAINRQARLDFHSLYGTLPSVGDAMPALLKCDQREHDMILSLWQRALSGEQFIVTELFGLSPAQRYYELRFNCIRGDDGVVVAAFVFAYDISERVADQQRLIQAEQALRQAQKMEAVGQLTGGIAHDFNNLLGGILGAQELMQQRIQQGRFDELASLLAVSNSSAQRASAMVHRLLAFSRQQTLQPQATDVRRLVEDMEDLIRGSLGPDFSLRSHFAEALWPTFIDPPQLESALLNLCLNARDAMHNGGLVSISADNVSLDAERARDLDLHEGDFVRVGVKDTGQGMTADVLARAVDPFFTTKPIGRGTGLGLSMVYGFVRQSGGQLHIQSELCVGSHIELYLPRYRGVATDQEYTPHTLALPIAASCRIMLVEDQAAMRRVITEVLEDLGHQVQVFDSGHSAIDHLYNSPRPDLLITDVGLPDGVNGRQVAEHAQALHAGLKVLFITGYDESAAFNQGQPIPDSRVLNKPFSLALLAERATELLQS</sequence>
<feature type="domain" description="Histidine kinase" evidence="6">
    <location>
        <begin position="322"/>
        <end position="546"/>
    </location>
</feature>
<dbReference type="InterPro" id="IPR036890">
    <property type="entry name" value="HATPase_C_sf"/>
</dbReference>
<dbReference type="SMART" id="SM00448">
    <property type="entry name" value="REC"/>
    <property type="match status" value="1"/>
</dbReference>
<dbReference type="Gene3D" id="1.10.287.130">
    <property type="match status" value="1"/>
</dbReference>
<reference evidence="9" key="1">
    <citation type="submission" date="2019-04" db="EMBL/GenBank/DDBJ databases">
        <title>Genome sequence of Pseudomonas putida 1290, an auxin catabolizing strain.</title>
        <authorList>
            <person name="Laird T.S."/>
            <person name="Leveau J.H.J."/>
        </authorList>
    </citation>
    <scope>NUCLEOTIDE SEQUENCE [LARGE SCALE GENOMIC DNA]</scope>
    <source>
        <strain evidence="9">1290</strain>
    </source>
</reference>
<dbReference type="PRINTS" id="PR00344">
    <property type="entry name" value="BCTRLSENSOR"/>
</dbReference>
<dbReference type="InterPro" id="IPR035965">
    <property type="entry name" value="PAS-like_dom_sf"/>
</dbReference>
<dbReference type="PROSITE" id="PS50110">
    <property type="entry name" value="RESPONSE_REGULATORY"/>
    <property type="match status" value="1"/>
</dbReference>
<dbReference type="Gene3D" id="3.40.50.2300">
    <property type="match status" value="1"/>
</dbReference>
<dbReference type="PANTHER" id="PTHR43065:SF42">
    <property type="entry name" value="TWO-COMPONENT SENSOR PPRA"/>
    <property type="match status" value="1"/>
</dbReference>
<dbReference type="SUPFAM" id="SSF55874">
    <property type="entry name" value="ATPase domain of HSP90 chaperone/DNA topoisomerase II/histidine kinase"/>
    <property type="match status" value="1"/>
</dbReference>
<dbReference type="Pfam" id="PF00072">
    <property type="entry name" value="Response_reg"/>
    <property type="match status" value="1"/>
</dbReference>
<dbReference type="InterPro" id="IPR013656">
    <property type="entry name" value="PAS_4"/>
</dbReference>
<evidence type="ECO:0000256" key="1">
    <source>
        <dbReference type="ARBA" id="ARBA00000085"/>
    </source>
</evidence>
<keyword evidence="4" id="KW-0808">Transferase</keyword>
<dbReference type="AlphaFoldDB" id="A0A4D6XDT4"/>
<dbReference type="EC" id="2.7.13.3" evidence="2"/>
<dbReference type="InterPro" id="IPR005467">
    <property type="entry name" value="His_kinase_dom"/>
</dbReference>
<dbReference type="InterPro" id="IPR001789">
    <property type="entry name" value="Sig_transdc_resp-reg_receiver"/>
</dbReference>
<evidence type="ECO:0000313" key="8">
    <source>
        <dbReference type="EMBL" id="QCI12808.1"/>
    </source>
</evidence>
<dbReference type="SUPFAM" id="SSF47384">
    <property type="entry name" value="Homodimeric domain of signal transducing histidine kinase"/>
    <property type="match status" value="1"/>
</dbReference>
<dbReference type="Pfam" id="PF00512">
    <property type="entry name" value="HisKA"/>
    <property type="match status" value="1"/>
</dbReference>
<dbReference type="GO" id="GO:0000155">
    <property type="term" value="F:phosphorelay sensor kinase activity"/>
    <property type="evidence" value="ECO:0007669"/>
    <property type="project" value="InterPro"/>
</dbReference>
<dbReference type="PANTHER" id="PTHR43065">
    <property type="entry name" value="SENSOR HISTIDINE KINASE"/>
    <property type="match status" value="1"/>
</dbReference>
<feature type="domain" description="Response regulatory" evidence="7">
    <location>
        <begin position="568"/>
        <end position="684"/>
    </location>
</feature>
<evidence type="ECO:0000256" key="4">
    <source>
        <dbReference type="ARBA" id="ARBA00022777"/>
    </source>
</evidence>
<dbReference type="SUPFAM" id="SSF52172">
    <property type="entry name" value="CheY-like"/>
    <property type="match status" value="1"/>
</dbReference>
<evidence type="ECO:0000256" key="5">
    <source>
        <dbReference type="PROSITE-ProRule" id="PRU00169"/>
    </source>
</evidence>
<comment type="catalytic activity">
    <reaction evidence="1">
        <text>ATP + protein L-histidine = ADP + protein N-phospho-L-histidine.</text>
        <dbReference type="EC" id="2.7.13.3"/>
    </reaction>
</comment>
<dbReference type="EMBL" id="CP039371">
    <property type="protein sequence ID" value="QCI12808.1"/>
    <property type="molecule type" value="Genomic_DNA"/>
</dbReference>
<dbReference type="Pfam" id="PF02518">
    <property type="entry name" value="HATPase_c"/>
    <property type="match status" value="1"/>
</dbReference>
<dbReference type="InterPro" id="IPR004358">
    <property type="entry name" value="Sig_transdc_His_kin-like_C"/>
</dbReference>
<dbReference type="Gene3D" id="3.30.450.20">
    <property type="entry name" value="PAS domain"/>
    <property type="match status" value="2"/>
</dbReference>
<keyword evidence="4" id="KW-0418">Kinase</keyword>
<dbReference type="OrthoDB" id="9770473at2"/>
<protein>
    <recommendedName>
        <fullName evidence="2">histidine kinase</fullName>
        <ecNumber evidence="2">2.7.13.3</ecNumber>
    </recommendedName>
</protein>
<dbReference type="InterPro" id="IPR036097">
    <property type="entry name" value="HisK_dim/P_sf"/>
</dbReference>
<evidence type="ECO:0000259" key="7">
    <source>
        <dbReference type="PROSITE" id="PS50110"/>
    </source>
</evidence>
<proteinExistence type="predicted"/>
<evidence type="ECO:0000256" key="3">
    <source>
        <dbReference type="ARBA" id="ARBA00022553"/>
    </source>
</evidence>
<name>A0A4D6XDT4_PSEPU</name>
<dbReference type="PROSITE" id="PS50109">
    <property type="entry name" value="HIS_KIN"/>
    <property type="match status" value="1"/>
</dbReference>
<dbReference type="InterPro" id="IPR003661">
    <property type="entry name" value="HisK_dim/P_dom"/>
</dbReference>
<organism evidence="8 9">
    <name type="scientific">Pseudomonas putida</name>
    <name type="common">Arthrobacter siderocapsulatus</name>
    <dbReference type="NCBI Taxonomy" id="303"/>
    <lineage>
        <taxon>Bacteria</taxon>
        <taxon>Pseudomonadati</taxon>
        <taxon>Pseudomonadota</taxon>
        <taxon>Gammaproteobacteria</taxon>
        <taxon>Pseudomonadales</taxon>
        <taxon>Pseudomonadaceae</taxon>
        <taxon>Pseudomonas</taxon>
    </lineage>
</organism>
<evidence type="ECO:0000259" key="6">
    <source>
        <dbReference type="PROSITE" id="PS50109"/>
    </source>
</evidence>
<evidence type="ECO:0000313" key="9">
    <source>
        <dbReference type="Proteomes" id="UP000298551"/>
    </source>
</evidence>
<dbReference type="Pfam" id="PF08448">
    <property type="entry name" value="PAS_4"/>
    <property type="match status" value="1"/>
</dbReference>
<dbReference type="Gene3D" id="3.30.565.10">
    <property type="entry name" value="Histidine kinase-like ATPase, C-terminal domain"/>
    <property type="match status" value="1"/>
</dbReference>
<keyword evidence="3 5" id="KW-0597">Phosphoprotein</keyword>
<dbReference type="SMART" id="SM00388">
    <property type="entry name" value="HisKA"/>
    <property type="match status" value="1"/>
</dbReference>
<evidence type="ECO:0000256" key="2">
    <source>
        <dbReference type="ARBA" id="ARBA00012438"/>
    </source>
</evidence>
<dbReference type="SMART" id="SM00387">
    <property type="entry name" value="HATPase_c"/>
    <property type="match status" value="1"/>
</dbReference>
<dbReference type="CDD" id="cd00082">
    <property type="entry name" value="HisKA"/>
    <property type="match status" value="1"/>
</dbReference>
<gene>
    <name evidence="8" type="ORF">E6B08_16130</name>
</gene>
<dbReference type="RefSeq" id="WP_136914961.1">
    <property type="nucleotide sequence ID" value="NZ_CP039371.1"/>
</dbReference>
<dbReference type="SUPFAM" id="SSF55785">
    <property type="entry name" value="PYP-like sensor domain (PAS domain)"/>
    <property type="match status" value="2"/>
</dbReference>
<dbReference type="InterPro" id="IPR003594">
    <property type="entry name" value="HATPase_dom"/>
</dbReference>
<feature type="modified residue" description="4-aspartylphosphate" evidence="5">
    <location>
        <position position="618"/>
    </location>
</feature>
<dbReference type="Proteomes" id="UP000298551">
    <property type="component" value="Chromosome"/>
</dbReference>